<evidence type="ECO:0000313" key="1">
    <source>
        <dbReference type="EMBL" id="WCT76633.1"/>
    </source>
</evidence>
<keyword evidence="2" id="KW-1185">Reference proteome</keyword>
<name>A0ABY7TTS6_9SPHN</name>
<protein>
    <submittedName>
        <fullName evidence="1">Uncharacterized protein</fullName>
    </submittedName>
</protein>
<proteinExistence type="predicted"/>
<evidence type="ECO:0000313" key="2">
    <source>
        <dbReference type="Proteomes" id="UP001218231"/>
    </source>
</evidence>
<organism evidence="1 2">
    <name type="scientific">Novosphingobium humi</name>
    <dbReference type="NCBI Taxonomy" id="2282397"/>
    <lineage>
        <taxon>Bacteria</taxon>
        <taxon>Pseudomonadati</taxon>
        <taxon>Pseudomonadota</taxon>
        <taxon>Alphaproteobacteria</taxon>
        <taxon>Sphingomonadales</taxon>
        <taxon>Sphingomonadaceae</taxon>
        <taxon>Novosphingobium</taxon>
    </lineage>
</organism>
<dbReference type="EMBL" id="CP117417">
    <property type="protein sequence ID" value="WCT76633.1"/>
    <property type="molecule type" value="Genomic_DNA"/>
</dbReference>
<accession>A0ABY7TTS6</accession>
<sequence>MRHIAAENRRIGLIFWALRPWGGRIVEKQNPARKAHGAMKPHESAHFAPTGRTVDAGQTCIPMLGLLLRRVKKTRLTSARRGDN</sequence>
<dbReference type="RefSeq" id="WP_273617046.1">
    <property type="nucleotide sequence ID" value="NZ_CP117417.1"/>
</dbReference>
<dbReference type="Proteomes" id="UP001218231">
    <property type="component" value="Chromosome"/>
</dbReference>
<gene>
    <name evidence="1" type="ORF">PQ457_11885</name>
</gene>
<reference evidence="1 2" key="1">
    <citation type="submission" date="2023-02" db="EMBL/GenBank/DDBJ databases">
        <title>Genome sequence of Novosphingobium humi KACC 19094.</title>
        <authorList>
            <person name="Kim S."/>
            <person name="Heo J."/>
            <person name="Kwon S.-W."/>
        </authorList>
    </citation>
    <scope>NUCLEOTIDE SEQUENCE [LARGE SCALE GENOMIC DNA]</scope>
    <source>
        <strain evidence="1 2">KACC 19094</strain>
    </source>
</reference>